<dbReference type="InterPro" id="IPR002110">
    <property type="entry name" value="Ankyrin_rpt"/>
</dbReference>
<dbReference type="Proteomes" id="UP000515153">
    <property type="component" value="Chromosome V"/>
</dbReference>
<dbReference type="PANTHER" id="PTHR24359">
    <property type="entry name" value="SERINE/THREONINE-PROTEIN KINASE SBK1"/>
    <property type="match status" value="1"/>
</dbReference>
<evidence type="ECO:0000313" key="3">
    <source>
        <dbReference type="RefSeq" id="XP_030976633.1"/>
    </source>
</evidence>
<evidence type="ECO:0000313" key="2">
    <source>
        <dbReference type="Proteomes" id="UP000515153"/>
    </source>
</evidence>
<dbReference type="GO" id="GO:0051094">
    <property type="term" value="P:positive regulation of developmental process"/>
    <property type="evidence" value="ECO:0007669"/>
    <property type="project" value="UniProtKB-ARBA"/>
</dbReference>
<reference evidence="3" key="3">
    <citation type="submission" date="2025-08" db="UniProtKB">
        <authorList>
            <consortium name="RefSeq"/>
        </authorList>
    </citation>
    <scope>IDENTIFICATION</scope>
    <source>
        <strain evidence="3">NI907</strain>
    </source>
</reference>
<name>A0A6P8AP18_PYRGI</name>
<dbReference type="PROSITE" id="PS50011">
    <property type="entry name" value="PROTEIN_KINASE_DOM"/>
    <property type="match status" value="1"/>
</dbReference>
<dbReference type="Gene3D" id="1.25.40.20">
    <property type="entry name" value="Ankyrin repeat-containing domain"/>
    <property type="match status" value="2"/>
</dbReference>
<reference evidence="3" key="2">
    <citation type="submission" date="2019-10" db="EMBL/GenBank/DDBJ databases">
        <authorList>
            <consortium name="NCBI Genome Project"/>
        </authorList>
    </citation>
    <scope>NUCLEOTIDE SEQUENCE</scope>
    <source>
        <strain evidence="3">NI907</strain>
    </source>
</reference>
<dbReference type="Gene3D" id="1.10.510.10">
    <property type="entry name" value="Transferase(Phosphotransferase) domain 1"/>
    <property type="match status" value="1"/>
</dbReference>
<protein>
    <recommendedName>
        <fullName evidence="1">Protein kinase domain-containing protein</fullName>
    </recommendedName>
</protein>
<dbReference type="InterPro" id="IPR011009">
    <property type="entry name" value="Kinase-like_dom_sf"/>
</dbReference>
<dbReference type="SUPFAM" id="SSF48403">
    <property type="entry name" value="Ankyrin repeat"/>
    <property type="match status" value="1"/>
</dbReference>
<dbReference type="KEGG" id="pgri:PgNI_11590"/>
<reference evidence="2 3" key="1">
    <citation type="journal article" date="2019" name="Mol. Biol. Evol.">
        <title>Blast fungal genomes show frequent chromosomal changes, gene gains and losses, and effector gene turnover.</title>
        <authorList>
            <person name="Gomez Luciano L.B."/>
            <person name="Jason Tsai I."/>
            <person name="Chuma I."/>
            <person name="Tosa Y."/>
            <person name="Chen Y.H."/>
            <person name="Li J.Y."/>
            <person name="Li M.Y."/>
            <person name="Jade Lu M.Y."/>
            <person name="Nakayashiki H."/>
            <person name="Li W.H."/>
        </authorList>
    </citation>
    <scope>NUCLEOTIDE SEQUENCE [LARGE SCALE GENOMIC DNA]</scope>
    <source>
        <strain evidence="2 3">NI907</strain>
    </source>
</reference>
<keyword evidence="2" id="KW-1185">Reference proteome</keyword>
<dbReference type="PANTHER" id="PTHR24359:SF1">
    <property type="entry name" value="INHIBITOR OF NUCLEAR FACTOR KAPPA-B KINASE EPSILON SUBUNIT HOMOLOG 1-RELATED"/>
    <property type="match status" value="1"/>
</dbReference>
<accession>A0A6P8AP18</accession>
<dbReference type="SUPFAM" id="SSF56112">
    <property type="entry name" value="Protein kinase-like (PK-like)"/>
    <property type="match status" value="1"/>
</dbReference>
<dbReference type="PROSITE" id="PS00108">
    <property type="entry name" value="PROTEIN_KINASE_ST"/>
    <property type="match status" value="1"/>
</dbReference>
<dbReference type="InterPro" id="IPR008271">
    <property type="entry name" value="Ser/Thr_kinase_AS"/>
</dbReference>
<dbReference type="GO" id="GO:0004674">
    <property type="term" value="F:protein serine/threonine kinase activity"/>
    <property type="evidence" value="ECO:0007669"/>
    <property type="project" value="TreeGrafter"/>
</dbReference>
<proteinExistence type="predicted"/>
<dbReference type="Pfam" id="PF00069">
    <property type="entry name" value="Pkinase"/>
    <property type="match status" value="1"/>
</dbReference>
<gene>
    <name evidence="3" type="ORF">PgNI_11590</name>
</gene>
<dbReference type="CDD" id="cd00180">
    <property type="entry name" value="PKc"/>
    <property type="match status" value="1"/>
</dbReference>
<dbReference type="AlphaFoldDB" id="A0A6P8AP18"/>
<dbReference type="SMART" id="SM00248">
    <property type="entry name" value="ANK"/>
    <property type="match status" value="5"/>
</dbReference>
<dbReference type="SMART" id="SM00220">
    <property type="entry name" value="S_TKc"/>
    <property type="match status" value="1"/>
</dbReference>
<dbReference type="GO" id="GO:0005524">
    <property type="term" value="F:ATP binding"/>
    <property type="evidence" value="ECO:0007669"/>
    <property type="project" value="InterPro"/>
</dbReference>
<evidence type="ECO:0000259" key="1">
    <source>
        <dbReference type="PROSITE" id="PS50011"/>
    </source>
</evidence>
<dbReference type="RefSeq" id="XP_030976633.1">
    <property type="nucleotide sequence ID" value="XM_031131556.1"/>
</dbReference>
<dbReference type="InterPro" id="IPR000719">
    <property type="entry name" value="Prot_kinase_dom"/>
</dbReference>
<feature type="domain" description="Protein kinase" evidence="1">
    <location>
        <begin position="117"/>
        <end position="422"/>
    </location>
</feature>
<organism evidence="2 3">
    <name type="scientific">Pyricularia grisea</name>
    <name type="common">Crabgrass-specific blast fungus</name>
    <name type="synonym">Magnaporthe grisea</name>
    <dbReference type="NCBI Taxonomy" id="148305"/>
    <lineage>
        <taxon>Eukaryota</taxon>
        <taxon>Fungi</taxon>
        <taxon>Dikarya</taxon>
        <taxon>Ascomycota</taxon>
        <taxon>Pezizomycotina</taxon>
        <taxon>Sordariomycetes</taxon>
        <taxon>Sordariomycetidae</taxon>
        <taxon>Magnaporthales</taxon>
        <taxon>Pyriculariaceae</taxon>
        <taxon>Pyricularia</taxon>
    </lineage>
</organism>
<dbReference type="GeneID" id="41966461"/>
<sequence>MSYFKSSDYWGGVTDDTGAHPAASASAPNKMVVPHVRPHSKVDTDAEQSDYNLDKPDIMAYLAVVFSSGLPFIQLQKSHQENIEDPSYCLGLGRSSVLEWHAIKEEEMRWLRRQHSNTNSEIGGTGNRRLIHQVTPDKSGRYIFALKRRVSLDSQKEIEAFRAFKQELRVLCHPHVRTHENIVKAVFVGFEVDRAPMLGLQLAEFGTMRDVLESRRLGVELACELTLDIINGLAALHACGIAHGDMKPDNILVFHHKSRGAVAQLSDFSDSVFVSDIVEGWRPLGGTHEWRAPECYEYEEAIGSRQKFAARYDVFKSDVFSLGLCAHAILVPGDRHAPGLPGRTFLYRHCVETSVGSEEEHQKTVLHLKRSAAGVINNANMWSKRFAGSGRMEFLAQNVALMCLHSDPSHRFIASAFKLGFYLDAVRAGLIKKDSWIARERSQLDAIQDQMVELTHETSIGVESLGLDPNYATDLDNMLASFDMMTFFHPRLKESINFDPEMNRRIESCLEDTLSSFMDRKPDPIPDDSFMDGDFTLDELLSAFQASVTVAGIESPLSPPYKAKKPGVSRAVLAAREFMFSNSYTRTDSAADIAMMLRLTGLLARLGDPISLKFYVHLCLRAGVKLADSHDTPLRIWMAFTSLGGSEAAQMFLRKEDNPLLKKIQAFLHFKQFPGPMGALAERVRAVSMNRETNSITPTLMDQYVRHEMPGRRTVLTGVVPTYFTPLHHAILMHDFTLLVHLIEGAGEDINTLCLRPTGLDTPVFDFGNGEAKTPILLAAWKRDLEIFEFLLATKGVDLKKSTNLGANLLHFDLHPNQVAVPTTKLEALLEETIIVRPRLFPAYLLCQSSAVDAQIMTVRLLLEFYARSICSDNQPISQRLVISSKVWCRVISSDSVALFDYLVSLSICTETGLDDLLNNKALFGNNEALMRAVRCNTPSIFKYLMARVDEGSLKLHLPPGPYQDCLLLRAAARQHYNTDFLIELVRRDSGGDRWDRGQDSLKHAIEDAMSQNHYEAAKFLISLPLSGDIRKEGSHALIAFVQVMAQYPGWASRKDVEVVIKLGPFNFFPFPDDNMSMLHYLAYFRAKRTRLEVSYVDYLVLGNMLEEMSSDMINIRDNAGQTALHYMVWAGDTDGLLMMLHCDKVNATILVGPGKKSEAYHFPENSNCFDMFLIRCEQGITQQLRNKGVREIRLFLQRMRSMFKVLQEYLFENSRSLYAKQYGQGENALEALSSQVEETVAEYGGDHDIEWPKLISRDLRPMWTDKKGETPSLEVL</sequence>
<dbReference type="InterPro" id="IPR036770">
    <property type="entry name" value="Ankyrin_rpt-contain_sf"/>
</dbReference>